<gene>
    <name evidence="2" type="ORF">LS48_11840</name>
</gene>
<feature type="domain" description="Spore protein YkvP/CgeB glycosyl transferase-like" evidence="1">
    <location>
        <begin position="258"/>
        <end position="368"/>
    </location>
</feature>
<dbReference type="Pfam" id="PF13524">
    <property type="entry name" value="Glyco_trans_1_2"/>
    <property type="match status" value="1"/>
</dbReference>
<sequence>MPRYTVIIHTPQELNHSSYIQTGLFELEQQGLLLVKVQLSLKKNRGTLTVDEKGTISKTTRAQPKTSFYTLIDTASKKRMHFATDLYDFAEHFSEPALQQCDFYFKRNYDERYASALRPIVKAQILPSGLTFRVATTHILKENKFKIGLFLTTILGNIKFDRLLLRRLINAINTSIRHIKKSRENRIIARFETFTPFLGEIIMFQTRCFLHENTADAKQIHLQRYRLIKLLRKHFPENFMGGFIPSKVARENYGDALTNVPTEPEAYLDAMKKARIVVYTRGLANSPAWKMAEYLSQGKVIIAEPLTTELPVPLTDGKEVLYFHNDAELIDNIQRVLADRHLADSLSKNARSYFEDYVHPVKNVKRILELMLNKPLSQS</sequence>
<comment type="caution">
    <text evidence="2">The sequence shown here is derived from an EMBL/GenBank/DDBJ whole genome shotgun (WGS) entry which is preliminary data.</text>
</comment>
<evidence type="ECO:0000313" key="3">
    <source>
        <dbReference type="Proteomes" id="UP000070138"/>
    </source>
</evidence>
<dbReference type="RefSeq" id="WP_062622722.1">
    <property type="nucleotide sequence ID" value="NZ_JRWG01000007.1"/>
</dbReference>
<dbReference type="InterPro" id="IPR055259">
    <property type="entry name" value="YkvP/CgeB_Glyco_trans-like"/>
</dbReference>
<name>A0A137RG08_9FLAO</name>
<reference evidence="3" key="1">
    <citation type="submission" date="2014-10" db="EMBL/GenBank/DDBJ databases">
        <title>Genome sequencing of Vitellibacter sp. D-24.</title>
        <authorList>
            <person name="Thevarajoo S."/>
            <person name="Selvaratnam C."/>
            <person name="Goh K.M."/>
            <person name="Chong C.S."/>
        </authorList>
    </citation>
    <scope>NUCLEOTIDE SEQUENCE [LARGE SCALE GENOMIC DNA]</scope>
    <source>
        <strain evidence="3">D-24</strain>
    </source>
</reference>
<proteinExistence type="predicted"/>
<organism evidence="2 3">
    <name type="scientific">Aequorivita aquimaris</name>
    <dbReference type="NCBI Taxonomy" id="1548749"/>
    <lineage>
        <taxon>Bacteria</taxon>
        <taxon>Pseudomonadati</taxon>
        <taxon>Bacteroidota</taxon>
        <taxon>Flavobacteriia</taxon>
        <taxon>Flavobacteriales</taxon>
        <taxon>Flavobacteriaceae</taxon>
        <taxon>Aequorivita</taxon>
    </lineage>
</organism>
<dbReference type="Proteomes" id="UP000070138">
    <property type="component" value="Unassembled WGS sequence"/>
</dbReference>
<keyword evidence="3" id="KW-1185">Reference proteome</keyword>
<evidence type="ECO:0000313" key="2">
    <source>
        <dbReference type="EMBL" id="KXN98428.1"/>
    </source>
</evidence>
<dbReference type="EMBL" id="JRWG01000007">
    <property type="protein sequence ID" value="KXN98428.1"/>
    <property type="molecule type" value="Genomic_DNA"/>
</dbReference>
<dbReference type="AlphaFoldDB" id="A0A137RG08"/>
<evidence type="ECO:0000259" key="1">
    <source>
        <dbReference type="Pfam" id="PF13524"/>
    </source>
</evidence>
<protein>
    <recommendedName>
        <fullName evidence="1">Spore protein YkvP/CgeB glycosyl transferase-like domain-containing protein</fullName>
    </recommendedName>
</protein>
<accession>A0A137RG08</accession>
<dbReference type="SUPFAM" id="SSF53756">
    <property type="entry name" value="UDP-Glycosyltransferase/glycogen phosphorylase"/>
    <property type="match status" value="1"/>
</dbReference>
<dbReference type="STRING" id="1548749.LS48_11840"/>
<dbReference type="Gene3D" id="3.40.50.2000">
    <property type="entry name" value="Glycogen Phosphorylase B"/>
    <property type="match status" value="1"/>
</dbReference>
<reference evidence="2 3" key="2">
    <citation type="journal article" date="2016" name="Int. J. Syst. Evol. Microbiol.">
        <title>Vitellibacter aquimaris sp. nov., a marine bacterium isolated from seawater.</title>
        <authorList>
            <person name="Thevarajoo S."/>
            <person name="Selvaratnam C."/>
            <person name="Goh K.M."/>
            <person name="Hong K.W."/>
            <person name="Chan X.Y."/>
            <person name="Chan K.G."/>
            <person name="Chong C.S."/>
        </authorList>
    </citation>
    <scope>NUCLEOTIDE SEQUENCE [LARGE SCALE GENOMIC DNA]</scope>
    <source>
        <strain evidence="2 3">D-24</strain>
    </source>
</reference>
<dbReference type="OrthoDB" id="6336595at2"/>